<feature type="transmembrane region" description="Helical" evidence="1">
    <location>
        <begin position="64"/>
        <end position="82"/>
    </location>
</feature>
<sequence length="106" mass="11601">MLSVVSTAIQAFSVLAGCFFAVRYFFVRKSHPEEKVVCMAFIAMFAAVTVVFGGPSISFPPVTWALRAVGVIEAAGAVLAVVRRESFWRQVDRAVTATVFFLLSMF</sequence>
<reference evidence="2 3" key="1">
    <citation type="submission" date="2017-04" db="EMBL/GenBank/DDBJ databases">
        <authorList>
            <person name="Afonso C.L."/>
            <person name="Miller P.J."/>
            <person name="Scott M.A."/>
            <person name="Spackman E."/>
            <person name="Goraichik I."/>
            <person name="Dimitrov K.M."/>
            <person name="Suarez D.L."/>
            <person name="Swayne D.E."/>
        </authorList>
    </citation>
    <scope>NUCLEOTIDE SEQUENCE [LARGE SCALE GENOMIC DNA]</scope>
    <source>
        <strain evidence="2 3">ToBE</strain>
    </source>
</reference>
<dbReference type="RefSeq" id="WP_084665234.1">
    <property type="nucleotide sequence ID" value="NZ_LT838272.1"/>
</dbReference>
<keyword evidence="3" id="KW-1185">Reference proteome</keyword>
<dbReference type="EMBL" id="LT838272">
    <property type="protein sequence ID" value="SMB96742.1"/>
    <property type="molecule type" value="Genomic_DNA"/>
</dbReference>
<accession>A0A1W1VTP1</accession>
<gene>
    <name evidence="2" type="ORF">SAMN00808754_1623</name>
</gene>
<feature type="transmembrane region" description="Helical" evidence="1">
    <location>
        <begin position="38"/>
        <end position="58"/>
    </location>
</feature>
<name>A0A1W1VTP1_9FIRM</name>
<evidence type="ECO:0000313" key="2">
    <source>
        <dbReference type="EMBL" id="SMB96742.1"/>
    </source>
</evidence>
<keyword evidence="1" id="KW-0812">Transmembrane</keyword>
<dbReference type="STRING" id="698762.SAMN00808754_1623"/>
<evidence type="ECO:0000313" key="3">
    <source>
        <dbReference type="Proteomes" id="UP000192569"/>
    </source>
</evidence>
<dbReference type="AlphaFoldDB" id="A0A1W1VTP1"/>
<keyword evidence="1" id="KW-1133">Transmembrane helix</keyword>
<evidence type="ECO:0000256" key="1">
    <source>
        <dbReference type="SAM" id="Phobius"/>
    </source>
</evidence>
<protein>
    <submittedName>
        <fullName evidence="2">Uncharacterized protein</fullName>
    </submittedName>
</protein>
<keyword evidence="1" id="KW-0472">Membrane</keyword>
<feature type="transmembrane region" description="Helical" evidence="1">
    <location>
        <begin position="6"/>
        <end position="26"/>
    </location>
</feature>
<dbReference type="Proteomes" id="UP000192569">
    <property type="component" value="Chromosome I"/>
</dbReference>
<organism evidence="2 3">
    <name type="scientific">Thermanaeromonas toyohensis ToBE</name>
    <dbReference type="NCBI Taxonomy" id="698762"/>
    <lineage>
        <taxon>Bacteria</taxon>
        <taxon>Bacillati</taxon>
        <taxon>Bacillota</taxon>
        <taxon>Clostridia</taxon>
        <taxon>Neomoorellales</taxon>
        <taxon>Neomoorellaceae</taxon>
        <taxon>Thermanaeromonas</taxon>
    </lineage>
</organism>
<proteinExistence type="predicted"/>